<dbReference type="Pfam" id="PF03703">
    <property type="entry name" value="bPH_2"/>
    <property type="match status" value="1"/>
</dbReference>
<feature type="transmembrane region" description="Helical" evidence="1">
    <location>
        <begin position="18"/>
        <end position="41"/>
    </location>
</feature>
<dbReference type="PANTHER" id="PTHR37938:SF1">
    <property type="entry name" value="BLL0215 PROTEIN"/>
    <property type="match status" value="1"/>
</dbReference>
<evidence type="ECO:0000259" key="2">
    <source>
        <dbReference type="Pfam" id="PF03703"/>
    </source>
</evidence>
<proteinExistence type="predicted"/>
<reference evidence="3 4" key="1">
    <citation type="journal article" date="2016" name="Nat. Commun.">
        <title>Thousands of microbial genomes shed light on interconnected biogeochemical processes in an aquifer system.</title>
        <authorList>
            <person name="Anantharaman K."/>
            <person name="Brown C.T."/>
            <person name="Hug L.A."/>
            <person name="Sharon I."/>
            <person name="Castelle C.J."/>
            <person name="Probst A.J."/>
            <person name="Thomas B.C."/>
            <person name="Singh A."/>
            <person name="Wilkins M.J."/>
            <person name="Karaoz U."/>
            <person name="Brodie E.L."/>
            <person name="Williams K.H."/>
            <person name="Hubbard S.S."/>
            <person name="Banfield J.F."/>
        </authorList>
    </citation>
    <scope>NUCLEOTIDE SEQUENCE [LARGE SCALE GENOMIC DNA]</scope>
</reference>
<evidence type="ECO:0000313" key="4">
    <source>
        <dbReference type="Proteomes" id="UP000178946"/>
    </source>
</evidence>
<keyword evidence="1" id="KW-0472">Membrane</keyword>
<dbReference type="InterPro" id="IPR005182">
    <property type="entry name" value="YdbS-like_PH"/>
</dbReference>
<dbReference type="PANTHER" id="PTHR37938">
    <property type="entry name" value="BLL0215 PROTEIN"/>
    <property type="match status" value="1"/>
</dbReference>
<dbReference type="Proteomes" id="UP000178946">
    <property type="component" value="Unassembled WGS sequence"/>
</dbReference>
<comment type="caution">
    <text evidence="3">The sequence shown here is derived from an EMBL/GenBank/DDBJ whole genome shotgun (WGS) entry which is preliminary data.</text>
</comment>
<gene>
    <name evidence="3" type="ORF">A3A20_00280</name>
</gene>
<organism evidence="3 4">
    <name type="scientific">Candidatus Wolfebacteria bacterium RIFCSPLOWO2_01_FULL_45_19</name>
    <dbReference type="NCBI Taxonomy" id="1802557"/>
    <lineage>
        <taxon>Bacteria</taxon>
        <taxon>Candidatus Wolfeibacteriota</taxon>
    </lineage>
</organism>
<sequence>MITLHPDEKLILTTRKHWFILAVEIFPLVIIAFAPLFLLIWADITGYGALFVFSYSLWLLLLWIIAFVMWTNYYLDAILITDKRVIYIEQAGLFSRHLSEIAIRNIQDQRVEVFGILATMFNFGNLTIQSAGANRKFVMRHFPDPHRLRDIISQYHSIAIQHR</sequence>
<keyword evidence="1" id="KW-1133">Transmembrane helix</keyword>
<dbReference type="AlphaFoldDB" id="A0A1F8DQW7"/>
<dbReference type="STRING" id="1802557.A3A20_00280"/>
<protein>
    <recommendedName>
        <fullName evidence="2">YdbS-like PH domain-containing protein</fullName>
    </recommendedName>
</protein>
<feature type="domain" description="YdbS-like PH" evidence="2">
    <location>
        <begin position="80"/>
        <end position="152"/>
    </location>
</feature>
<keyword evidence="1" id="KW-0812">Transmembrane</keyword>
<evidence type="ECO:0000313" key="3">
    <source>
        <dbReference type="EMBL" id="OGM91004.1"/>
    </source>
</evidence>
<name>A0A1F8DQW7_9BACT</name>
<accession>A0A1F8DQW7</accession>
<dbReference type="EMBL" id="MGIR01000005">
    <property type="protein sequence ID" value="OGM91004.1"/>
    <property type="molecule type" value="Genomic_DNA"/>
</dbReference>
<evidence type="ECO:0000256" key="1">
    <source>
        <dbReference type="SAM" id="Phobius"/>
    </source>
</evidence>
<feature type="transmembrane region" description="Helical" evidence="1">
    <location>
        <begin position="47"/>
        <end position="75"/>
    </location>
</feature>